<evidence type="ECO:0000256" key="1">
    <source>
        <dbReference type="ARBA" id="ARBA00001946"/>
    </source>
</evidence>
<evidence type="ECO:0000256" key="2">
    <source>
        <dbReference type="ARBA" id="ARBA00005152"/>
    </source>
</evidence>
<evidence type="ECO:0000256" key="8">
    <source>
        <dbReference type="PIRSR" id="PIRSR600760-2"/>
    </source>
</evidence>
<proteinExistence type="inferred from homology"/>
<dbReference type="FunFam" id="3.40.190.80:FF:000002">
    <property type="entry name" value="Inositol-1-monophosphatase"/>
    <property type="match status" value="1"/>
</dbReference>
<comment type="similarity">
    <text evidence="3">Belongs to the inositol monophosphatase superfamily.</text>
</comment>
<reference evidence="9 10" key="1">
    <citation type="submission" date="2024-08" db="EMBL/GenBank/DDBJ databases">
        <title>Gnathostoma spinigerum genome.</title>
        <authorList>
            <person name="Gonzalez-Bertolin B."/>
            <person name="Monzon S."/>
            <person name="Zaballos A."/>
            <person name="Jimenez P."/>
            <person name="Dekumyoy P."/>
            <person name="Varona S."/>
            <person name="Cuesta I."/>
            <person name="Sumanam S."/>
            <person name="Adisakwattana P."/>
            <person name="Gasser R.B."/>
            <person name="Hernandez-Gonzalez A."/>
            <person name="Young N.D."/>
            <person name="Perteguer M.J."/>
        </authorList>
    </citation>
    <scope>NUCLEOTIDE SEQUENCE [LARGE SCALE GENOMIC DNA]</scope>
    <source>
        <strain evidence="9">AL3</strain>
        <tissue evidence="9">Liver</tissue>
    </source>
</reference>
<keyword evidence="10" id="KW-1185">Reference proteome</keyword>
<name>A0ABD6E2B2_9BILA</name>
<dbReference type="EC" id="3.1.3.25" evidence="4"/>
<keyword evidence="5 8" id="KW-0479">Metal-binding</keyword>
<dbReference type="PRINTS" id="PR00377">
    <property type="entry name" value="IMPHPHTASES"/>
</dbReference>
<dbReference type="SUPFAM" id="SSF56655">
    <property type="entry name" value="Carbohydrate phosphatase"/>
    <property type="match status" value="1"/>
</dbReference>
<feature type="binding site" evidence="8">
    <location>
        <position position="96"/>
    </location>
    <ligand>
        <name>Mg(2+)</name>
        <dbReference type="ChEBI" id="CHEBI:18420"/>
        <label>1</label>
        <note>catalytic</note>
    </ligand>
</feature>
<keyword evidence="6" id="KW-0378">Hydrolase</keyword>
<dbReference type="Proteomes" id="UP001608902">
    <property type="component" value="Unassembled WGS sequence"/>
</dbReference>
<evidence type="ECO:0000313" key="10">
    <source>
        <dbReference type="Proteomes" id="UP001608902"/>
    </source>
</evidence>
<dbReference type="PANTHER" id="PTHR20854:SF4">
    <property type="entry name" value="INOSITOL-1-MONOPHOSPHATASE-RELATED"/>
    <property type="match status" value="1"/>
</dbReference>
<dbReference type="Pfam" id="PF00459">
    <property type="entry name" value="Inositol_P"/>
    <property type="match status" value="1"/>
</dbReference>
<protein>
    <recommendedName>
        <fullName evidence="4">inositol-phosphate phosphatase</fullName>
        <ecNumber evidence="4">3.1.3.25</ecNumber>
    </recommendedName>
</protein>
<evidence type="ECO:0000256" key="4">
    <source>
        <dbReference type="ARBA" id="ARBA00013106"/>
    </source>
</evidence>
<evidence type="ECO:0000256" key="5">
    <source>
        <dbReference type="ARBA" id="ARBA00022723"/>
    </source>
</evidence>
<evidence type="ECO:0000256" key="6">
    <source>
        <dbReference type="ARBA" id="ARBA00022801"/>
    </source>
</evidence>
<dbReference type="PANTHER" id="PTHR20854">
    <property type="entry name" value="INOSITOL MONOPHOSPHATASE"/>
    <property type="match status" value="1"/>
</dbReference>
<dbReference type="AlphaFoldDB" id="A0ABD6E2B2"/>
<evidence type="ECO:0000256" key="7">
    <source>
        <dbReference type="ARBA" id="ARBA00022842"/>
    </source>
</evidence>
<comment type="cofactor">
    <cofactor evidence="1 8">
        <name>Mg(2+)</name>
        <dbReference type="ChEBI" id="CHEBI:18420"/>
    </cofactor>
</comment>
<evidence type="ECO:0000313" key="9">
    <source>
        <dbReference type="EMBL" id="MFH4973823.1"/>
    </source>
</evidence>
<organism evidence="9 10">
    <name type="scientific">Gnathostoma spinigerum</name>
    <dbReference type="NCBI Taxonomy" id="75299"/>
    <lineage>
        <taxon>Eukaryota</taxon>
        <taxon>Metazoa</taxon>
        <taxon>Ecdysozoa</taxon>
        <taxon>Nematoda</taxon>
        <taxon>Chromadorea</taxon>
        <taxon>Rhabditida</taxon>
        <taxon>Spirurina</taxon>
        <taxon>Gnathostomatomorpha</taxon>
        <taxon>Gnathostomatoidea</taxon>
        <taxon>Gnathostomatidae</taxon>
        <taxon>Gnathostoma</taxon>
    </lineage>
</organism>
<dbReference type="Gene3D" id="3.40.190.80">
    <property type="match status" value="1"/>
</dbReference>
<dbReference type="GO" id="GO:0046872">
    <property type="term" value="F:metal ion binding"/>
    <property type="evidence" value="ECO:0007669"/>
    <property type="project" value="UniProtKB-KW"/>
</dbReference>
<comment type="caution">
    <text evidence="9">The sequence shown here is derived from an EMBL/GenBank/DDBJ whole genome shotgun (WGS) entry which is preliminary data.</text>
</comment>
<dbReference type="PROSITE" id="PS00630">
    <property type="entry name" value="IMP_2"/>
    <property type="match status" value="1"/>
</dbReference>
<evidence type="ECO:0000256" key="3">
    <source>
        <dbReference type="ARBA" id="ARBA00009759"/>
    </source>
</evidence>
<sequence>MVLESRFSCSIFLVDCIVIPIKSKALNESLIAASHGIHNLVKFGESWMDKSLNNHRMQCLAGVHGHRSFGSAALNIVYVAQGCVDAYFEYGIHSWDVAAAALICKEAGGQVLDATGEDFDLMNRRILVASTSELAKAVSATLTHVEYEREA</sequence>
<accession>A0ABD6E2B2</accession>
<comment type="pathway">
    <text evidence="2">Polyol metabolism; myo-inositol biosynthesis; myo-inositol from D-glucose 6-phosphate: step 2/2.</text>
</comment>
<dbReference type="InterPro" id="IPR020550">
    <property type="entry name" value="Inositol_monophosphatase_CS"/>
</dbReference>
<gene>
    <name evidence="9" type="ORF">AB6A40_000532</name>
</gene>
<dbReference type="GO" id="GO:0052834">
    <property type="term" value="F:inositol monophosphate phosphatase activity"/>
    <property type="evidence" value="ECO:0007669"/>
    <property type="project" value="UniProtKB-EC"/>
</dbReference>
<dbReference type="EMBL" id="JBGFUD010000152">
    <property type="protein sequence ID" value="MFH4973823.1"/>
    <property type="molecule type" value="Genomic_DNA"/>
</dbReference>
<dbReference type="InterPro" id="IPR000760">
    <property type="entry name" value="Inositol_monophosphatase-like"/>
</dbReference>
<keyword evidence="7 8" id="KW-0460">Magnesium</keyword>